<reference evidence="1 2" key="1">
    <citation type="journal article" date="2016" name="Appl. Environ. Microbiol.">
        <title>Whole genome relationships among Francisella bacteria of diverse origin define new species and provide specific regions for detection.</title>
        <authorList>
            <person name="Challacombe J.F."/>
            <person name="Petersen J.M."/>
            <person name="Gallegos-Graves V."/>
            <person name="Hodge D."/>
            <person name="Pillai S."/>
            <person name="Kuske C.R."/>
        </authorList>
    </citation>
    <scope>NUCLEOTIDE SEQUENCE [LARGE SCALE GENOMIC DNA]</scope>
    <source>
        <strain evidence="2">TX07-7310</strain>
    </source>
</reference>
<sequence length="119" mass="13731">MTALQNINNLLSSFLLKGVRTQKASSDVATNKSNDKVNCNNSHDDIDNTVSISCGLYYALLRYVNQYIYHTVKLFCFIGRCREYNSYFGSKYLQLVSFLVLNRPDTLRKKQNEEYSHAL</sequence>
<dbReference type="KEGG" id="frx:F7310_00090"/>
<keyword evidence="2" id="KW-1185">Reference proteome</keyword>
<evidence type="ECO:0000313" key="2">
    <source>
        <dbReference type="Proteomes" id="UP000184222"/>
    </source>
</evidence>
<dbReference type="EMBL" id="CP016796">
    <property type="protein sequence ID" value="API85849.1"/>
    <property type="molecule type" value="Genomic_DNA"/>
</dbReference>
<dbReference type="STRING" id="573570.F7310_00090"/>
<evidence type="ECO:0000313" key="1">
    <source>
        <dbReference type="EMBL" id="API85849.1"/>
    </source>
</evidence>
<protein>
    <submittedName>
        <fullName evidence="1">Uncharacterized protein</fullName>
    </submittedName>
</protein>
<dbReference type="AlphaFoldDB" id="A0A1L4BPS7"/>
<proteinExistence type="predicted"/>
<gene>
    <name evidence="1" type="ORF">F7310_00090</name>
</gene>
<dbReference type="Proteomes" id="UP000184222">
    <property type="component" value="Chromosome"/>
</dbReference>
<accession>A0A1L4BPS7</accession>
<organism evidence="1 2">
    <name type="scientific">Francisella uliginis</name>
    <dbReference type="NCBI Taxonomy" id="573570"/>
    <lineage>
        <taxon>Bacteria</taxon>
        <taxon>Pseudomonadati</taxon>
        <taxon>Pseudomonadota</taxon>
        <taxon>Gammaproteobacteria</taxon>
        <taxon>Thiotrichales</taxon>
        <taxon>Francisellaceae</taxon>
        <taxon>Francisella</taxon>
    </lineage>
</organism>
<name>A0A1L4BPS7_9GAMM</name>